<evidence type="ECO:0000313" key="2">
    <source>
        <dbReference type="EMBL" id="OIR09018.1"/>
    </source>
</evidence>
<accession>A0A1J5SKL7</accession>
<evidence type="ECO:0000256" key="1">
    <source>
        <dbReference type="SAM" id="Phobius"/>
    </source>
</evidence>
<keyword evidence="1" id="KW-0812">Transmembrane</keyword>
<reference evidence="2" key="1">
    <citation type="submission" date="2016-10" db="EMBL/GenBank/DDBJ databases">
        <title>Sequence of Gallionella enrichment culture.</title>
        <authorList>
            <person name="Poehlein A."/>
            <person name="Muehling M."/>
            <person name="Daniel R."/>
        </authorList>
    </citation>
    <scope>NUCLEOTIDE SEQUENCE</scope>
</reference>
<feature type="transmembrane region" description="Helical" evidence="1">
    <location>
        <begin position="12"/>
        <end position="29"/>
    </location>
</feature>
<proteinExistence type="predicted"/>
<dbReference type="EMBL" id="MLJW01000028">
    <property type="protein sequence ID" value="OIR09018.1"/>
    <property type="molecule type" value="Genomic_DNA"/>
</dbReference>
<gene>
    <name evidence="2" type="ORF">GALL_86230</name>
</gene>
<comment type="caution">
    <text evidence="2">The sequence shown here is derived from an EMBL/GenBank/DDBJ whole genome shotgun (WGS) entry which is preliminary data.</text>
</comment>
<keyword evidence="1" id="KW-0472">Membrane</keyword>
<name>A0A1J5SKL7_9ZZZZ</name>
<organism evidence="2">
    <name type="scientific">mine drainage metagenome</name>
    <dbReference type="NCBI Taxonomy" id="410659"/>
    <lineage>
        <taxon>unclassified sequences</taxon>
        <taxon>metagenomes</taxon>
        <taxon>ecological metagenomes</taxon>
    </lineage>
</organism>
<sequence length="35" mass="3705">MNFKGDPSMTDAVFLAAIAALFACCGLLVRGCERI</sequence>
<keyword evidence="1" id="KW-1133">Transmembrane helix</keyword>
<dbReference type="AlphaFoldDB" id="A0A1J5SKL7"/>
<protein>
    <submittedName>
        <fullName evidence="2">Uncharacterized protein</fullName>
    </submittedName>
</protein>
<dbReference type="PROSITE" id="PS51257">
    <property type="entry name" value="PROKAR_LIPOPROTEIN"/>
    <property type="match status" value="1"/>
</dbReference>